<dbReference type="Proteomes" id="UP000326799">
    <property type="component" value="Unassembled WGS sequence"/>
</dbReference>
<protein>
    <submittedName>
        <fullName evidence="2">Uncharacterized protein</fullName>
    </submittedName>
</protein>
<gene>
    <name evidence="2" type="ORF">BDV33DRAFT_176599</name>
</gene>
<sequence>MLFRSTLINSYFMRTRSLITDYSVRIRSSFPNSAPTTTHGSNDGESITARSNSLD</sequence>
<dbReference type="EMBL" id="ML733458">
    <property type="protein sequence ID" value="KAB8217775.1"/>
    <property type="molecule type" value="Genomic_DNA"/>
</dbReference>
<evidence type="ECO:0000313" key="3">
    <source>
        <dbReference type="Proteomes" id="UP000326799"/>
    </source>
</evidence>
<evidence type="ECO:0000313" key="2">
    <source>
        <dbReference type="EMBL" id="KAB8217775.1"/>
    </source>
</evidence>
<feature type="region of interest" description="Disordered" evidence="1">
    <location>
        <begin position="30"/>
        <end position="55"/>
    </location>
</feature>
<dbReference type="AlphaFoldDB" id="A0A5N6EL75"/>
<accession>A0A5N6EL75</accession>
<keyword evidence="3" id="KW-1185">Reference proteome</keyword>
<evidence type="ECO:0000256" key="1">
    <source>
        <dbReference type="SAM" id="MobiDB-lite"/>
    </source>
</evidence>
<organism evidence="2 3">
    <name type="scientific">Aspergillus novoparasiticus</name>
    <dbReference type="NCBI Taxonomy" id="986946"/>
    <lineage>
        <taxon>Eukaryota</taxon>
        <taxon>Fungi</taxon>
        <taxon>Dikarya</taxon>
        <taxon>Ascomycota</taxon>
        <taxon>Pezizomycotina</taxon>
        <taxon>Eurotiomycetes</taxon>
        <taxon>Eurotiomycetidae</taxon>
        <taxon>Eurotiales</taxon>
        <taxon>Aspergillaceae</taxon>
        <taxon>Aspergillus</taxon>
        <taxon>Aspergillus subgen. Circumdati</taxon>
    </lineage>
</organism>
<name>A0A5N6EL75_9EURO</name>
<proteinExistence type="predicted"/>
<reference evidence="2 3" key="1">
    <citation type="submission" date="2019-04" db="EMBL/GenBank/DDBJ databases">
        <title>Fungal friends and foes A comparative genomics study of 23 Aspergillus species from section Flavi.</title>
        <authorList>
            <consortium name="DOE Joint Genome Institute"/>
            <person name="Kjaerbolling I."/>
            <person name="Vesth T.C."/>
            <person name="Frisvad J.C."/>
            <person name="Nybo J.L."/>
            <person name="Theobald S."/>
            <person name="Kildgaard S."/>
            <person name="Petersen T.I."/>
            <person name="Kuo A."/>
            <person name="Sato A."/>
            <person name="Lyhne E.K."/>
            <person name="Kogle M.E."/>
            <person name="Wiebenga A."/>
            <person name="Kun R.S."/>
            <person name="Lubbers R.J."/>
            <person name="Makela M.R."/>
            <person name="Barry K."/>
            <person name="Chovatia M."/>
            <person name="Clum A."/>
            <person name="Daum C."/>
            <person name="Haridas S."/>
            <person name="He G."/>
            <person name="LaButti K."/>
            <person name="Lipzen A."/>
            <person name="Mondo S."/>
            <person name="Pangilinan J."/>
            <person name="Riley R."/>
            <person name="Salamov A."/>
            <person name="Simmons B.A."/>
            <person name="Magnuson J.K."/>
            <person name="Henrissat B."/>
            <person name="Mortensen U.H."/>
            <person name="Larsen T.O."/>
            <person name="De vries R.P."/>
            <person name="Grigoriev I.V."/>
            <person name="Machida M."/>
            <person name="Baker S.E."/>
            <person name="Andersen M.R."/>
        </authorList>
    </citation>
    <scope>NUCLEOTIDE SEQUENCE [LARGE SCALE GENOMIC DNA]</scope>
    <source>
        <strain evidence="2 3">CBS 126849</strain>
    </source>
</reference>